<dbReference type="EMBL" id="VSRR010012115">
    <property type="protein sequence ID" value="MPC54110.1"/>
    <property type="molecule type" value="Genomic_DNA"/>
</dbReference>
<dbReference type="AlphaFoldDB" id="A0A5B7G214"/>
<gene>
    <name evidence="1" type="ORF">E2C01_048018</name>
</gene>
<organism evidence="1 2">
    <name type="scientific">Portunus trituberculatus</name>
    <name type="common">Swimming crab</name>
    <name type="synonym">Neptunus trituberculatus</name>
    <dbReference type="NCBI Taxonomy" id="210409"/>
    <lineage>
        <taxon>Eukaryota</taxon>
        <taxon>Metazoa</taxon>
        <taxon>Ecdysozoa</taxon>
        <taxon>Arthropoda</taxon>
        <taxon>Crustacea</taxon>
        <taxon>Multicrustacea</taxon>
        <taxon>Malacostraca</taxon>
        <taxon>Eumalacostraca</taxon>
        <taxon>Eucarida</taxon>
        <taxon>Decapoda</taxon>
        <taxon>Pleocyemata</taxon>
        <taxon>Brachyura</taxon>
        <taxon>Eubrachyura</taxon>
        <taxon>Portunoidea</taxon>
        <taxon>Portunidae</taxon>
        <taxon>Portuninae</taxon>
        <taxon>Portunus</taxon>
    </lineage>
</organism>
<protein>
    <submittedName>
        <fullName evidence="1">Uncharacterized protein</fullName>
    </submittedName>
</protein>
<comment type="caution">
    <text evidence="1">The sequence shown here is derived from an EMBL/GenBank/DDBJ whole genome shotgun (WGS) entry which is preliminary data.</text>
</comment>
<sequence>MSELKLSLQERGTNRDPVILPGDCGTVPRRSLPRSSDLAWGLWDCSPTFSTSLSRRSDLLIHNALNALLPCSTLIRTTMPFDWVVFSLALRRKASTGEEEVPRSGSKFSYEFSDELLYRVCRSSSNQEQEFVPPFRLSVVRHQLVKKRYLAVVRSFPKSFLMNYSTECAVLLATKNKWERKLVILAECRWCCFLPMRAQCQDTSPTRRLEVRFTTTFIGNYLSKGRPTSI</sequence>
<keyword evidence="2" id="KW-1185">Reference proteome</keyword>
<evidence type="ECO:0000313" key="1">
    <source>
        <dbReference type="EMBL" id="MPC54110.1"/>
    </source>
</evidence>
<name>A0A5B7G214_PORTR</name>
<accession>A0A5B7G214</accession>
<evidence type="ECO:0000313" key="2">
    <source>
        <dbReference type="Proteomes" id="UP000324222"/>
    </source>
</evidence>
<proteinExistence type="predicted"/>
<reference evidence="1 2" key="1">
    <citation type="submission" date="2019-05" db="EMBL/GenBank/DDBJ databases">
        <title>Another draft genome of Portunus trituberculatus and its Hox gene families provides insights of decapod evolution.</title>
        <authorList>
            <person name="Jeong J.-H."/>
            <person name="Song I."/>
            <person name="Kim S."/>
            <person name="Choi T."/>
            <person name="Kim D."/>
            <person name="Ryu S."/>
            <person name="Kim W."/>
        </authorList>
    </citation>
    <scope>NUCLEOTIDE SEQUENCE [LARGE SCALE GENOMIC DNA]</scope>
    <source>
        <tissue evidence="1">Muscle</tissue>
    </source>
</reference>
<dbReference type="Proteomes" id="UP000324222">
    <property type="component" value="Unassembled WGS sequence"/>
</dbReference>